<dbReference type="InterPro" id="IPR050214">
    <property type="entry name" value="Cys_Synth/Cystath_Beta-Synth"/>
</dbReference>
<dbReference type="InterPro" id="IPR001926">
    <property type="entry name" value="TrpB-like_PALP"/>
</dbReference>
<name>A0A839A9H6_9HYPH</name>
<gene>
    <name evidence="4" type="ORF">H2509_02655</name>
</gene>
<proteinExistence type="predicted"/>
<dbReference type="PANTHER" id="PTHR10314">
    <property type="entry name" value="CYSTATHIONINE BETA-SYNTHASE"/>
    <property type="match status" value="1"/>
</dbReference>
<dbReference type="InterPro" id="IPR036052">
    <property type="entry name" value="TrpB-like_PALP_sf"/>
</dbReference>
<dbReference type="CDD" id="cd01561">
    <property type="entry name" value="CBS_like"/>
    <property type="match status" value="1"/>
</dbReference>
<evidence type="ECO:0000259" key="3">
    <source>
        <dbReference type="Pfam" id="PF00291"/>
    </source>
</evidence>
<evidence type="ECO:0000256" key="2">
    <source>
        <dbReference type="ARBA" id="ARBA00022898"/>
    </source>
</evidence>
<sequence>MTDTSRSILSRIGRTPLVALRHIVPANGSRILLKLESENPTGSMKDRMALAMVEAAEADGRLQPAGPVVEYTGGSTGVSLALVCAVKRHPLHIVTSDAFAREKLDHMRVLGARLTIIGSDGGRMTERLTRDMIEAARRMTQETGGYWTDQLNNTDQLAAYHAMAREIVDGLPERIDAFVQAVGTAACLRGVAEGLRSHDPNIRIVAVEPAESAVLSGGTSGGHKIDGVGAGFVVPLWHDAIADRIEQVSTAEASSMALRLAREEGLFAGTSTGANVTAALRLAESLPARSTIVTPMCDTGMKYLKTFAAALV</sequence>
<dbReference type="EMBL" id="JACFXV010000034">
    <property type="protein sequence ID" value="MBA5776021.1"/>
    <property type="molecule type" value="Genomic_DNA"/>
</dbReference>
<keyword evidence="2" id="KW-0663">Pyridoxal phosphate</keyword>
<dbReference type="Gene3D" id="3.40.50.1100">
    <property type="match status" value="2"/>
</dbReference>
<comment type="cofactor">
    <cofactor evidence="1">
        <name>pyridoxal 5'-phosphate</name>
        <dbReference type="ChEBI" id="CHEBI:597326"/>
    </cofactor>
</comment>
<dbReference type="GO" id="GO:0006535">
    <property type="term" value="P:cysteine biosynthetic process from serine"/>
    <property type="evidence" value="ECO:0007669"/>
    <property type="project" value="InterPro"/>
</dbReference>
<comment type="caution">
    <text evidence="4">The sequence shown here is derived from an EMBL/GenBank/DDBJ whole genome shotgun (WGS) entry which is preliminary data.</text>
</comment>
<dbReference type="Pfam" id="PF00291">
    <property type="entry name" value="PALP"/>
    <property type="match status" value="1"/>
</dbReference>
<accession>A0A839A9H6</accession>
<organism evidence="4 5">
    <name type="scientific">Stappia albiluteola</name>
    <dbReference type="NCBI Taxonomy" id="2758565"/>
    <lineage>
        <taxon>Bacteria</taxon>
        <taxon>Pseudomonadati</taxon>
        <taxon>Pseudomonadota</taxon>
        <taxon>Alphaproteobacteria</taxon>
        <taxon>Hyphomicrobiales</taxon>
        <taxon>Stappiaceae</taxon>
        <taxon>Stappia</taxon>
    </lineage>
</organism>
<dbReference type="SUPFAM" id="SSF53686">
    <property type="entry name" value="Tryptophan synthase beta subunit-like PLP-dependent enzymes"/>
    <property type="match status" value="1"/>
</dbReference>
<dbReference type="AlphaFoldDB" id="A0A839A9H6"/>
<dbReference type="Proteomes" id="UP000541109">
    <property type="component" value="Unassembled WGS sequence"/>
</dbReference>
<evidence type="ECO:0000313" key="4">
    <source>
        <dbReference type="EMBL" id="MBA5776021.1"/>
    </source>
</evidence>
<evidence type="ECO:0000313" key="5">
    <source>
        <dbReference type="Proteomes" id="UP000541109"/>
    </source>
</evidence>
<reference evidence="4 5" key="1">
    <citation type="submission" date="2020-07" db="EMBL/GenBank/DDBJ databases">
        <title>Stappia sp., F7233, whole genome shotgun sequencing project.</title>
        <authorList>
            <person name="Jiang S."/>
            <person name="Liu Z.W."/>
            <person name="Du Z.J."/>
        </authorList>
    </citation>
    <scope>NUCLEOTIDE SEQUENCE [LARGE SCALE GENOMIC DNA]</scope>
    <source>
        <strain evidence="4 5">F7233</strain>
    </source>
</reference>
<dbReference type="InterPro" id="IPR001216">
    <property type="entry name" value="P-phosphate_BS"/>
</dbReference>
<dbReference type="GO" id="GO:0016765">
    <property type="term" value="F:transferase activity, transferring alkyl or aryl (other than methyl) groups"/>
    <property type="evidence" value="ECO:0007669"/>
    <property type="project" value="UniProtKB-ARBA"/>
</dbReference>
<dbReference type="PROSITE" id="PS00901">
    <property type="entry name" value="CYS_SYNTHASE"/>
    <property type="match status" value="1"/>
</dbReference>
<keyword evidence="5" id="KW-1185">Reference proteome</keyword>
<protein>
    <submittedName>
        <fullName evidence="4">Cysteine synthase family protein</fullName>
    </submittedName>
</protein>
<dbReference type="RefSeq" id="WP_182162026.1">
    <property type="nucleotide sequence ID" value="NZ_JACFXV010000034.1"/>
</dbReference>
<evidence type="ECO:0000256" key="1">
    <source>
        <dbReference type="ARBA" id="ARBA00001933"/>
    </source>
</evidence>
<feature type="domain" description="Tryptophan synthase beta chain-like PALP" evidence="3">
    <location>
        <begin position="10"/>
        <end position="298"/>
    </location>
</feature>